<accession>A0AA36IDI9</accession>
<keyword evidence="2" id="KW-1185">Reference proteome</keyword>
<proteinExistence type="predicted"/>
<sequence length="164" mass="18004">MDAPQVRSIIIDQGADDSLHRAERALQWILSEGQGVLLVFVVVYGDGSDADGEWLKLTRGLLSLEQPVYGIAIGAMSDASLALLEACDCVFSSLPQPTACRLLHPVEIATVCEIIGTETSGMGFQEIKVVKERLRLRKLRTRFPALAKDEPARAEGLERRLIFL</sequence>
<comment type="caution">
    <text evidence="1">The sequence shown here is derived from an EMBL/GenBank/DDBJ whole genome shotgun (WGS) entry which is preliminary data.</text>
</comment>
<evidence type="ECO:0000313" key="1">
    <source>
        <dbReference type="EMBL" id="CAJ1385738.1"/>
    </source>
</evidence>
<organism evidence="1 2">
    <name type="scientific">Effrenium voratum</name>
    <dbReference type="NCBI Taxonomy" id="2562239"/>
    <lineage>
        <taxon>Eukaryota</taxon>
        <taxon>Sar</taxon>
        <taxon>Alveolata</taxon>
        <taxon>Dinophyceae</taxon>
        <taxon>Suessiales</taxon>
        <taxon>Symbiodiniaceae</taxon>
        <taxon>Effrenium</taxon>
    </lineage>
</organism>
<dbReference type="AlphaFoldDB" id="A0AA36IDI9"/>
<gene>
    <name evidence="1" type="ORF">EVOR1521_LOCUS12280</name>
</gene>
<name>A0AA36IDI9_9DINO</name>
<protein>
    <submittedName>
        <fullName evidence="1">Uncharacterized protein</fullName>
    </submittedName>
</protein>
<evidence type="ECO:0000313" key="2">
    <source>
        <dbReference type="Proteomes" id="UP001178507"/>
    </source>
</evidence>
<dbReference type="Proteomes" id="UP001178507">
    <property type="component" value="Unassembled WGS sequence"/>
</dbReference>
<reference evidence="1" key="1">
    <citation type="submission" date="2023-08" db="EMBL/GenBank/DDBJ databases">
        <authorList>
            <person name="Chen Y."/>
            <person name="Shah S."/>
            <person name="Dougan E. K."/>
            <person name="Thang M."/>
            <person name="Chan C."/>
        </authorList>
    </citation>
    <scope>NUCLEOTIDE SEQUENCE</scope>
</reference>
<dbReference type="EMBL" id="CAUJNA010001278">
    <property type="protein sequence ID" value="CAJ1385738.1"/>
    <property type="molecule type" value="Genomic_DNA"/>
</dbReference>